<evidence type="ECO:0000256" key="2">
    <source>
        <dbReference type="SAM" id="Phobius"/>
    </source>
</evidence>
<accession>A0A0F6VZM5</accession>
<evidence type="ECO:0000256" key="1">
    <source>
        <dbReference type="SAM" id="MobiDB-lite"/>
    </source>
</evidence>
<keyword evidence="2" id="KW-1133">Transmembrane helix</keyword>
<feature type="transmembrane region" description="Helical" evidence="2">
    <location>
        <begin position="104"/>
        <end position="132"/>
    </location>
</feature>
<feature type="transmembrane region" description="Helical" evidence="2">
    <location>
        <begin position="230"/>
        <end position="247"/>
    </location>
</feature>
<dbReference type="EMBL" id="CP011125">
    <property type="protein sequence ID" value="AKF03706.1"/>
    <property type="molecule type" value="Genomic_DNA"/>
</dbReference>
<gene>
    <name evidence="3" type="ORF">DB32_000855</name>
</gene>
<feature type="region of interest" description="Disordered" evidence="1">
    <location>
        <begin position="1"/>
        <end position="20"/>
    </location>
</feature>
<reference evidence="3 4" key="1">
    <citation type="submission" date="2015-03" db="EMBL/GenBank/DDBJ databases">
        <title>Genome assembly of Sandaracinus amylolyticus DSM 53668.</title>
        <authorList>
            <person name="Sharma G."/>
            <person name="Subramanian S."/>
        </authorList>
    </citation>
    <scope>NUCLEOTIDE SEQUENCE [LARGE SCALE GENOMIC DNA]</scope>
    <source>
        <strain evidence="3 4">DSM 53668</strain>
    </source>
</reference>
<feature type="transmembrane region" description="Helical" evidence="2">
    <location>
        <begin position="152"/>
        <end position="172"/>
    </location>
</feature>
<protein>
    <submittedName>
        <fullName evidence="3">Uncharacterized protein</fullName>
    </submittedName>
</protein>
<dbReference type="RefSeq" id="WP_053231135.1">
    <property type="nucleotide sequence ID" value="NZ_CP011125.1"/>
</dbReference>
<dbReference type="OrthoDB" id="189783at2"/>
<sequence length="306" mass="32076">MSDRDDDDRVETPPEGATCAEHSDRPALAVCPRCGSYACLACWHHPIRRCHACLMRDPAAAAPPIPWEDSSRSLPARFVATLGSALRPVSSAPAFARDGVGAAWIFFALSFVPLALVTEIVEMTSTLLFGAMRVEVLGDADAGAIAIDVARAMGLGLGLSTLQLAAFALPYVSLARSYAPSSSPHGGLPARDAPLRAVLYRAFLLPLGAAAVSVLYWISPEHPHVDTFLTIRGLLVVVPLALLFVSLRSTARMASGVGPVASFVVVLVAFASMEVASFYVDSTIASLRPTPPPSAEVADDAAAGSR</sequence>
<keyword evidence="4" id="KW-1185">Reference proteome</keyword>
<dbReference type="Proteomes" id="UP000034883">
    <property type="component" value="Chromosome"/>
</dbReference>
<organism evidence="3 4">
    <name type="scientific">Sandaracinus amylolyticus</name>
    <dbReference type="NCBI Taxonomy" id="927083"/>
    <lineage>
        <taxon>Bacteria</taxon>
        <taxon>Pseudomonadati</taxon>
        <taxon>Myxococcota</taxon>
        <taxon>Polyangia</taxon>
        <taxon>Polyangiales</taxon>
        <taxon>Sandaracinaceae</taxon>
        <taxon>Sandaracinus</taxon>
    </lineage>
</organism>
<proteinExistence type="predicted"/>
<dbReference type="AlphaFoldDB" id="A0A0F6VZM5"/>
<dbReference type="STRING" id="927083.DB32_000855"/>
<feature type="transmembrane region" description="Helical" evidence="2">
    <location>
        <begin position="198"/>
        <end position="218"/>
    </location>
</feature>
<dbReference type="KEGG" id="samy:DB32_000855"/>
<evidence type="ECO:0000313" key="4">
    <source>
        <dbReference type="Proteomes" id="UP000034883"/>
    </source>
</evidence>
<keyword evidence="2" id="KW-0472">Membrane</keyword>
<keyword evidence="2" id="KW-0812">Transmembrane</keyword>
<evidence type="ECO:0000313" key="3">
    <source>
        <dbReference type="EMBL" id="AKF03706.1"/>
    </source>
</evidence>
<name>A0A0F6VZM5_9BACT</name>
<feature type="transmembrane region" description="Helical" evidence="2">
    <location>
        <begin position="259"/>
        <end position="280"/>
    </location>
</feature>